<proteinExistence type="predicted"/>
<dbReference type="Proteomes" id="UP001153050">
    <property type="component" value="Unassembled WGS sequence"/>
</dbReference>
<accession>A0ABN8JSD5</accession>
<keyword evidence="2" id="KW-1185">Reference proteome</keyword>
<protein>
    <submittedName>
        <fullName evidence="1">Uncharacterized protein</fullName>
    </submittedName>
</protein>
<evidence type="ECO:0000313" key="2">
    <source>
        <dbReference type="Proteomes" id="UP001153050"/>
    </source>
</evidence>
<evidence type="ECO:0000313" key="1">
    <source>
        <dbReference type="EMBL" id="CAH2401037.1"/>
    </source>
</evidence>
<comment type="caution">
    <text evidence="1">The sequence shown here is derived from an EMBL/GenBank/DDBJ whole genome shotgun (WGS) entry which is preliminary data.</text>
</comment>
<gene>
    <name evidence="1" type="ORF">MES5069_270214</name>
</gene>
<sequence length="119" mass="12920">MRTTVHLSIEVQRLMVGEIMMQHLTKVPLVERLATNGAELEMLCFVLRRRPVALALDPGCGVVGSIPAHVGLYRAYSDRGRPDSHLGGDYRAAGPSQRGGRFVSPAGANYMPLHASLLI</sequence>
<organism evidence="1 2">
    <name type="scientific">Mesorhizobium escarrei</name>
    <dbReference type="NCBI Taxonomy" id="666018"/>
    <lineage>
        <taxon>Bacteria</taxon>
        <taxon>Pseudomonadati</taxon>
        <taxon>Pseudomonadota</taxon>
        <taxon>Alphaproteobacteria</taxon>
        <taxon>Hyphomicrobiales</taxon>
        <taxon>Phyllobacteriaceae</taxon>
        <taxon>Mesorhizobium</taxon>
    </lineage>
</organism>
<name>A0ABN8JSD5_9HYPH</name>
<dbReference type="EMBL" id="CAKXZT010000121">
    <property type="protein sequence ID" value="CAH2401037.1"/>
    <property type="molecule type" value="Genomic_DNA"/>
</dbReference>
<reference evidence="1 2" key="1">
    <citation type="submission" date="2022-03" db="EMBL/GenBank/DDBJ databases">
        <authorList>
            <person name="Brunel B."/>
        </authorList>
    </citation>
    <scope>NUCLEOTIDE SEQUENCE [LARGE SCALE GENOMIC DNA]</scope>
    <source>
        <strain evidence="1">STM5069sample</strain>
    </source>
</reference>